<dbReference type="EMBL" id="BAABKO010000002">
    <property type="protein sequence ID" value="GAA4771922.1"/>
    <property type="molecule type" value="Genomic_DNA"/>
</dbReference>
<accession>A0ABP9A156</accession>
<evidence type="ECO:0000313" key="1">
    <source>
        <dbReference type="EMBL" id="GAA4771922.1"/>
    </source>
</evidence>
<reference evidence="2" key="1">
    <citation type="journal article" date="2019" name="Int. J. Syst. Evol. Microbiol.">
        <title>The Global Catalogue of Microorganisms (GCM) 10K type strain sequencing project: providing services to taxonomists for standard genome sequencing and annotation.</title>
        <authorList>
            <consortium name="The Broad Institute Genomics Platform"/>
            <consortium name="The Broad Institute Genome Sequencing Center for Infectious Disease"/>
            <person name="Wu L."/>
            <person name="Ma J."/>
        </authorList>
    </citation>
    <scope>NUCLEOTIDE SEQUENCE [LARGE SCALE GENOMIC DNA]</scope>
    <source>
        <strain evidence="2">JCM 18537</strain>
    </source>
</reference>
<sequence>MQGGGVEAVGGDAHIALAPRGEAVDAQQHLVETHAENRTRRATGAAGRPLDIEAPALRLVCGA</sequence>
<evidence type="ECO:0000313" key="2">
    <source>
        <dbReference type="Proteomes" id="UP001501645"/>
    </source>
</evidence>
<proteinExistence type="predicted"/>
<name>A0ABP9A156_9MICO</name>
<keyword evidence="2" id="KW-1185">Reference proteome</keyword>
<organism evidence="1 2">
    <name type="scientific">Microbacterium gilvum</name>
    <dbReference type="NCBI Taxonomy" id="1336204"/>
    <lineage>
        <taxon>Bacteria</taxon>
        <taxon>Bacillati</taxon>
        <taxon>Actinomycetota</taxon>
        <taxon>Actinomycetes</taxon>
        <taxon>Micrococcales</taxon>
        <taxon>Microbacteriaceae</taxon>
        <taxon>Microbacterium</taxon>
    </lineage>
</organism>
<comment type="caution">
    <text evidence="1">The sequence shown here is derived from an EMBL/GenBank/DDBJ whole genome shotgun (WGS) entry which is preliminary data.</text>
</comment>
<dbReference type="Proteomes" id="UP001501645">
    <property type="component" value="Unassembled WGS sequence"/>
</dbReference>
<protein>
    <submittedName>
        <fullName evidence="1">Uncharacterized protein</fullName>
    </submittedName>
</protein>
<gene>
    <name evidence="1" type="ORF">GCM10023351_15050</name>
</gene>